<feature type="domain" description="Response regulatory" evidence="8">
    <location>
        <begin position="726"/>
        <end position="836"/>
    </location>
</feature>
<dbReference type="InterPro" id="IPR035965">
    <property type="entry name" value="PAS-like_dom_sf"/>
</dbReference>
<dbReference type="EMBL" id="UAUF01000008">
    <property type="protein sequence ID" value="SPZ03029.1"/>
    <property type="molecule type" value="Genomic_DNA"/>
</dbReference>
<dbReference type="GO" id="GO:0000155">
    <property type="term" value="F:phosphorelay sensor kinase activity"/>
    <property type="evidence" value="ECO:0007669"/>
    <property type="project" value="InterPro"/>
</dbReference>
<dbReference type="Proteomes" id="UP000626180">
    <property type="component" value="Unassembled WGS sequence"/>
</dbReference>
<dbReference type="InterPro" id="IPR005467">
    <property type="entry name" value="His_kinase_dom"/>
</dbReference>
<dbReference type="SMART" id="SM00387">
    <property type="entry name" value="HATPase_c"/>
    <property type="match status" value="1"/>
</dbReference>
<dbReference type="InterPro" id="IPR036890">
    <property type="entry name" value="HATPase_C_sf"/>
</dbReference>
<keyword evidence="3 5" id="KW-0597">Phosphoprotein</keyword>
<organism evidence="10 11">
    <name type="scientific">Pseudomonas luteola</name>
    <dbReference type="NCBI Taxonomy" id="47886"/>
    <lineage>
        <taxon>Bacteria</taxon>
        <taxon>Pseudomonadati</taxon>
        <taxon>Pseudomonadota</taxon>
        <taxon>Gammaproteobacteria</taxon>
        <taxon>Pseudomonadales</taxon>
        <taxon>Pseudomonadaceae</taxon>
        <taxon>Pseudomonas</taxon>
    </lineage>
</organism>
<dbReference type="SUPFAM" id="SSF52172">
    <property type="entry name" value="CheY-like"/>
    <property type="match status" value="2"/>
</dbReference>
<dbReference type="PRINTS" id="PR00344">
    <property type="entry name" value="BCTRLSENSOR"/>
</dbReference>
<dbReference type="EMBL" id="JADMCD010000001">
    <property type="protein sequence ID" value="MBF8639761.1"/>
    <property type="molecule type" value="Genomic_DNA"/>
</dbReference>
<dbReference type="PANTHER" id="PTHR43065:SF42">
    <property type="entry name" value="TWO-COMPONENT SENSOR PPRA"/>
    <property type="match status" value="1"/>
</dbReference>
<evidence type="ECO:0000256" key="1">
    <source>
        <dbReference type="ARBA" id="ARBA00000085"/>
    </source>
</evidence>
<dbReference type="Pfam" id="PF02518">
    <property type="entry name" value="HATPase_c"/>
    <property type="match status" value="1"/>
</dbReference>
<dbReference type="InterPro" id="IPR003661">
    <property type="entry name" value="HisK_dim/P_dom"/>
</dbReference>
<dbReference type="SMART" id="SM00448">
    <property type="entry name" value="REC"/>
    <property type="match status" value="2"/>
</dbReference>
<dbReference type="InterPro" id="IPR036097">
    <property type="entry name" value="HisK_dim/P_sf"/>
</dbReference>
<dbReference type="SUPFAM" id="SSF55785">
    <property type="entry name" value="PYP-like sensor domain (PAS domain)"/>
    <property type="match status" value="2"/>
</dbReference>
<comment type="catalytic activity">
    <reaction evidence="1">
        <text>ATP + protein L-histidine = ADP + protein N-phospho-L-histidine.</text>
        <dbReference type="EC" id="2.7.13.3"/>
    </reaction>
</comment>
<sequence length="838" mass="92019">MLDFESIFRASPNSYVLLNSALTVVDANEAYLRAVGRQRQELLGVHLFEAFPVDPLQGNVPSQQALKASIERAVTLRQEDALPVIRYAIPRSSARGVMFEDHVWSVTHTPLFDAEGRLQHVLQHATDISELQAMRADVVRSPSLTSTNIQLGQRLINRAKALQDEGAQLRRLFQQAPGFICVLSGPDHVFELANDAFLHLVARGDVVGHPLRTVFPELVEQGALRLFDEALVSLKTFSGRGVRLDIQRTALGPSNEIYVDFILQPIIDNGQVAGLFIQGNDVTQQKRAETELANYRLHLEDLVQERTRELKRSEDERQAAMVQAQKLEAVAKLTGGVAHDFNNVLQIIGGNLQLLKTRLAGDEVGQRRLQAANTAVERGASLASQLLSFARRQPLQPMSVDTKSLLDGMSDLLHQALGESITLTVLADPDVWSIFVDAGQLENVLVSLLLNAREAMANEGHVTVELHNVLLSQEQWQTADELIPGEYVQLIITDTGRGMSEEVKAQAFEPFFSTKREEHGTGLGLSMVYGFVKQSGGHILINSTLGKGTSITLYLPRSLPNTDTADSSMALPSVEEGGSECILVVEDDPDVRHIVVDMLSELGYDVLEAGDGQAALTMLEQGAPVDLLFTDIVMPGPVRSTELARRAGALRPSLKVLFTSGYTQDAVIQGGRLEAGGNLLSKPYRRDELAQKVRMMLGMHRQHTPTTAVTEEDMALEETASNKVLNILLVEDDLTLRSLTSEVMEELGYQVTAVASAEEALDVLQSSTFDVLFTDIGLGGMSGLDLSRQALKRYPGLHVVVASGYAFDKDDELKHVKALLKPYDLFKIRQLLDDLSVR</sequence>
<dbReference type="PROSITE" id="PS50110">
    <property type="entry name" value="RESPONSE_REGULATORY"/>
    <property type="match status" value="2"/>
</dbReference>
<dbReference type="PROSITE" id="PS50109">
    <property type="entry name" value="HIS_KIN"/>
    <property type="match status" value="1"/>
</dbReference>
<evidence type="ECO:0000259" key="8">
    <source>
        <dbReference type="PROSITE" id="PS50110"/>
    </source>
</evidence>
<dbReference type="PANTHER" id="PTHR43065">
    <property type="entry name" value="SENSOR HISTIDINE KINASE"/>
    <property type="match status" value="1"/>
</dbReference>
<dbReference type="Gene3D" id="3.30.450.20">
    <property type="entry name" value="PAS domain"/>
    <property type="match status" value="2"/>
</dbReference>
<reference evidence="10 11" key="1">
    <citation type="submission" date="2018-06" db="EMBL/GenBank/DDBJ databases">
        <authorList>
            <consortium name="Pathogen Informatics"/>
            <person name="Doyle S."/>
        </authorList>
    </citation>
    <scope>NUCLEOTIDE SEQUENCE [LARGE SCALE GENOMIC DNA]</scope>
    <source>
        <strain evidence="10 11">NCTC11842</strain>
    </source>
</reference>
<dbReference type="InterPro" id="IPR003594">
    <property type="entry name" value="HATPase_dom"/>
</dbReference>
<keyword evidence="4 10" id="KW-0418">Kinase</keyword>
<dbReference type="Gene3D" id="3.30.565.10">
    <property type="entry name" value="Histidine kinase-like ATPase, C-terminal domain"/>
    <property type="match status" value="1"/>
</dbReference>
<feature type="modified residue" description="4-aspartylphosphate" evidence="5">
    <location>
        <position position="631"/>
    </location>
</feature>
<accession>A0A2X2E4L9</accession>
<dbReference type="InterPro" id="IPR013656">
    <property type="entry name" value="PAS_4"/>
</dbReference>
<dbReference type="Gene3D" id="1.10.287.130">
    <property type="match status" value="1"/>
</dbReference>
<evidence type="ECO:0000259" key="7">
    <source>
        <dbReference type="PROSITE" id="PS50109"/>
    </source>
</evidence>
<evidence type="ECO:0000256" key="6">
    <source>
        <dbReference type="SAM" id="Coils"/>
    </source>
</evidence>
<feature type="coiled-coil region" evidence="6">
    <location>
        <begin position="285"/>
        <end position="330"/>
    </location>
</feature>
<gene>
    <name evidence="9" type="ORF">IRZ65_03545</name>
    <name evidence="10" type="ORF">NCTC11842_00999</name>
</gene>
<dbReference type="AlphaFoldDB" id="A0A2X2E4L9"/>
<dbReference type="RefSeq" id="WP_010796929.1">
    <property type="nucleotide sequence ID" value="NZ_FQYS01000002.1"/>
</dbReference>
<dbReference type="Gene3D" id="3.40.50.2300">
    <property type="match status" value="2"/>
</dbReference>
<dbReference type="SUPFAM" id="SSF47384">
    <property type="entry name" value="Homodimeric domain of signal transducing histidine kinase"/>
    <property type="match status" value="1"/>
</dbReference>
<evidence type="ECO:0000256" key="4">
    <source>
        <dbReference type="ARBA" id="ARBA00022777"/>
    </source>
</evidence>
<dbReference type="Proteomes" id="UP000250443">
    <property type="component" value="Unassembled WGS sequence"/>
</dbReference>
<evidence type="ECO:0000256" key="3">
    <source>
        <dbReference type="ARBA" id="ARBA00022553"/>
    </source>
</evidence>
<dbReference type="SMART" id="SM00091">
    <property type="entry name" value="PAS"/>
    <property type="match status" value="2"/>
</dbReference>
<dbReference type="SUPFAM" id="SSF55874">
    <property type="entry name" value="ATPase domain of HSP90 chaperone/DNA topoisomerase II/histidine kinase"/>
    <property type="match status" value="1"/>
</dbReference>
<dbReference type="EC" id="2.7.13.3" evidence="2"/>
<feature type="modified residue" description="4-aspartylphosphate" evidence="5">
    <location>
        <position position="775"/>
    </location>
</feature>
<evidence type="ECO:0000313" key="9">
    <source>
        <dbReference type="EMBL" id="MBF8639761.1"/>
    </source>
</evidence>
<dbReference type="CDD" id="cd00082">
    <property type="entry name" value="HisKA"/>
    <property type="match status" value="1"/>
</dbReference>
<protein>
    <recommendedName>
        <fullName evidence="2">histidine kinase</fullName>
        <ecNumber evidence="2">2.7.13.3</ecNumber>
    </recommendedName>
</protein>
<evidence type="ECO:0000256" key="5">
    <source>
        <dbReference type="PROSITE-ProRule" id="PRU00169"/>
    </source>
</evidence>
<evidence type="ECO:0000256" key="2">
    <source>
        <dbReference type="ARBA" id="ARBA00012438"/>
    </source>
</evidence>
<dbReference type="InterPro" id="IPR001789">
    <property type="entry name" value="Sig_transdc_resp-reg_receiver"/>
</dbReference>
<dbReference type="SMART" id="SM00388">
    <property type="entry name" value="HisKA"/>
    <property type="match status" value="1"/>
</dbReference>
<feature type="domain" description="Histidine kinase" evidence="7">
    <location>
        <begin position="336"/>
        <end position="559"/>
    </location>
</feature>
<reference evidence="9 12" key="2">
    <citation type="submission" date="2020-10" db="EMBL/GenBank/DDBJ databases">
        <title>Genome sequences of Pseudomonas isolates.</title>
        <authorList>
            <person name="Wessels L."/>
            <person name="Reich F."/>
            <person name="Hammerl J."/>
        </authorList>
    </citation>
    <scope>NUCLEOTIDE SEQUENCE [LARGE SCALE GENOMIC DNA]</scope>
    <source>
        <strain evidence="9 12">20-MO00624-0</strain>
    </source>
</reference>
<dbReference type="InterPro" id="IPR000014">
    <property type="entry name" value="PAS"/>
</dbReference>
<keyword evidence="6" id="KW-0175">Coiled coil</keyword>
<evidence type="ECO:0000313" key="11">
    <source>
        <dbReference type="Proteomes" id="UP000250443"/>
    </source>
</evidence>
<dbReference type="InterPro" id="IPR004358">
    <property type="entry name" value="Sig_transdc_His_kin-like_C"/>
</dbReference>
<evidence type="ECO:0000313" key="12">
    <source>
        <dbReference type="Proteomes" id="UP000626180"/>
    </source>
</evidence>
<dbReference type="InterPro" id="IPR011006">
    <property type="entry name" value="CheY-like_superfamily"/>
</dbReference>
<keyword evidence="12" id="KW-1185">Reference proteome</keyword>
<keyword evidence="4 10" id="KW-0808">Transferase</keyword>
<dbReference type="CDD" id="cd00130">
    <property type="entry name" value="PAS"/>
    <property type="match status" value="1"/>
</dbReference>
<dbReference type="Pfam" id="PF00072">
    <property type="entry name" value="Response_reg"/>
    <property type="match status" value="2"/>
</dbReference>
<proteinExistence type="predicted"/>
<evidence type="ECO:0000313" key="10">
    <source>
        <dbReference type="EMBL" id="SPZ03029.1"/>
    </source>
</evidence>
<name>A0A2X2E4L9_PSELU</name>
<feature type="domain" description="Response regulatory" evidence="8">
    <location>
        <begin position="581"/>
        <end position="697"/>
    </location>
</feature>
<dbReference type="Pfam" id="PF08448">
    <property type="entry name" value="PAS_4"/>
    <property type="match status" value="2"/>
</dbReference>